<dbReference type="AlphaFoldDB" id="A0A077P4F3"/>
<reference evidence="1" key="1">
    <citation type="submission" date="2013-07" db="EMBL/GenBank/DDBJ databases">
        <title>Sub-species coevolution in mutualistic symbiosis.</title>
        <authorList>
            <person name="Murfin K."/>
            <person name="Klassen J."/>
            <person name="Lee M."/>
            <person name="Forst S."/>
            <person name="Stock P."/>
            <person name="Goodrich-Blair H."/>
        </authorList>
    </citation>
    <scope>NUCLEOTIDE SEQUENCE [LARGE SCALE GENOMIC DNA]</scope>
    <source>
        <strain evidence="1">Oregonense</strain>
    </source>
</reference>
<gene>
    <name evidence="1" type="ORF">XBO1_1910013</name>
</gene>
<dbReference type="HOGENOM" id="CLU_3368115_0_0_6"/>
<comment type="caution">
    <text evidence="1">The sequence shown here is derived from an EMBL/GenBank/DDBJ whole genome shotgun (WGS) entry which is preliminary data.</text>
</comment>
<organism evidence="1">
    <name type="scientific">Xenorhabdus bovienii str. oregonense</name>
    <dbReference type="NCBI Taxonomy" id="1398202"/>
    <lineage>
        <taxon>Bacteria</taxon>
        <taxon>Pseudomonadati</taxon>
        <taxon>Pseudomonadota</taxon>
        <taxon>Gammaproteobacteria</taxon>
        <taxon>Enterobacterales</taxon>
        <taxon>Morganellaceae</taxon>
        <taxon>Xenorhabdus</taxon>
    </lineage>
</organism>
<name>A0A077P4F3_XENBV</name>
<dbReference type="Proteomes" id="UP000028483">
    <property type="component" value="Unassembled WGS sequence"/>
</dbReference>
<protein>
    <submittedName>
        <fullName evidence="1">Uncharacterized protein</fullName>
    </submittedName>
</protein>
<sequence>MTVCRDKTNHSDGYGEYSERIKNFIKGKKYPYGEW</sequence>
<proteinExistence type="predicted"/>
<dbReference type="EMBL" id="CBSX010000103">
    <property type="protein sequence ID" value="CDH05463.1"/>
    <property type="molecule type" value="Genomic_DNA"/>
</dbReference>
<evidence type="ECO:0000313" key="1">
    <source>
        <dbReference type="EMBL" id="CDH05463.1"/>
    </source>
</evidence>
<accession>A0A077P4F3</accession>